<name>A0ACC6R9U8_9GAMM</name>
<accession>A0ACC6R9U8</accession>
<evidence type="ECO:0000313" key="2">
    <source>
        <dbReference type="Proteomes" id="UP001374952"/>
    </source>
</evidence>
<dbReference type="EMBL" id="JBAKAX010000235">
    <property type="protein sequence ID" value="MEL0606577.1"/>
    <property type="molecule type" value="Genomic_DNA"/>
</dbReference>
<organism evidence="1 2">
    <name type="scientific">Pseudoalteromonas undina</name>
    <dbReference type="NCBI Taxonomy" id="43660"/>
    <lineage>
        <taxon>Bacteria</taxon>
        <taxon>Pseudomonadati</taxon>
        <taxon>Pseudomonadota</taxon>
        <taxon>Gammaproteobacteria</taxon>
        <taxon>Alteromonadales</taxon>
        <taxon>Pseudoalteromonadaceae</taxon>
        <taxon>Pseudoalteromonas</taxon>
    </lineage>
</organism>
<proteinExistence type="predicted"/>
<reference evidence="1" key="1">
    <citation type="submission" date="2024-02" db="EMBL/GenBank/DDBJ databases">
        <title>Bacteria isolated from the canopy kelp, Nereocystis luetkeana.</title>
        <authorList>
            <person name="Pfister C.A."/>
            <person name="Younker I.T."/>
            <person name="Light S.H."/>
        </authorList>
    </citation>
    <scope>NUCLEOTIDE SEQUENCE</scope>
    <source>
        <strain evidence="1">TN.2.01</strain>
    </source>
</reference>
<protein>
    <submittedName>
        <fullName evidence="1">Uncharacterized protein</fullName>
    </submittedName>
</protein>
<gene>
    <name evidence="1" type="ORF">V6250_20815</name>
</gene>
<comment type="caution">
    <text evidence="1">The sequence shown here is derived from an EMBL/GenBank/DDBJ whole genome shotgun (WGS) entry which is preliminary data.</text>
</comment>
<sequence>NAEYYHGGLFKSIFYFYDVNSDSHYLYIESEKEVPTSNYDKVIYIVDLATRKIKSKVEISI</sequence>
<feature type="non-terminal residue" evidence="1">
    <location>
        <position position="1"/>
    </location>
</feature>
<keyword evidence="2" id="KW-1185">Reference proteome</keyword>
<evidence type="ECO:0000313" key="1">
    <source>
        <dbReference type="EMBL" id="MEL0606577.1"/>
    </source>
</evidence>
<dbReference type="Proteomes" id="UP001374952">
    <property type="component" value="Unassembled WGS sequence"/>
</dbReference>